<protein>
    <submittedName>
        <fullName evidence="2">Membrane associated protein</fullName>
    </submittedName>
</protein>
<dbReference type="PANTHER" id="PTHR43155:SF2">
    <property type="entry name" value="CYCLIC DI-GMP PHOSPHODIESTERASE PA4108"/>
    <property type="match status" value="1"/>
</dbReference>
<accession>A0AAU9PZ22</accession>
<name>A0AAU9PZ22_9VIBR</name>
<dbReference type="InterPro" id="IPR037522">
    <property type="entry name" value="HD_GYP_dom"/>
</dbReference>
<comment type="caution">
    <text evidence="2">The sequence shown here is derived from an EMBL/GenBank/DDBJ whole genome shotgun (WGS) entry which is preliminary data.</text>
</comment>
<proteinExistence type="predicted"/>
<dbReference type="PANTHER" id="PTHR43155">
    <property type="entry name" value="CYCLIC DI-GMP PHOSPHODIESTERASE PA4108-RELATED"/>
    <property type="match status" value="1"/>
</dbReference>
<dbReference type="InterPro" id="IPR003607">
    <property type="entry name" value="HD/PDEase_dom"/>
</dbReference>
<dbReference type="Pfam" id="PF13487">
    <property type="entry name" value="HD_5"/>
    <property type="match status" value="1"/>
</dbReference>
<dbReference type="GO" id="GO:0008081">
    <property type="term" value="F:phosphoric diester hydrolase activity"/>
    <property type="evidence" value="ECO:0007669"/>
    <property type="project" value="UniProtKB-ARBA"/>
</dbReference>
<dbReference type="Proteomes" id="UP001295420">
    <property type="component" value="Unassembled WGS sequence"/>
</dbReference>
<evidence type="ECO:0000313" key="3">
    <source>
        <dbReference type="Proteomes" id="UP001295420"/>
    </source>
</evidence>
<gene>
    <name evidence="2" type="ORF">THF1D04_10554</name>
</gene>
<evidence type="ECO:0000259" key="1">
    <source>
        <dbReference type="PROSITE" id="PS51832"/>
    </source>
</evidence>
<dbReference type="EMBL" id="CAKMTQ010000001">
    <property type="protein sequence ID" value="CAH1520974.1"/>
    <property type="molecule type" value="Genomic_DNA"/>
</dbReference>
<dbReference type="AlphaFoldDB" id="A0AAU9PZ22"/>
<reference evidence="2" key="1">
    <citation type="submission" date="2022-01" db="EMBL/GenBank/DDBJ databases">
        <authorList>
            <person name="Lagorce A."/>
        </authorList>
    </citation>
    <scope>NUCLEOTIDE SEQUENCE</scope>
    <source>
        <strain evidence="2">Th15_F1_D04</strain>
    </source>
</reference>
<dbReference type="RefSeq" id="WP_045410843.1">
    <property type="nucleotide sequence ID" value="NZ_BBLB01000008.1"/>
</dbReference>
<evidence type="ECO:0000313" key="2">
    <source>
        <dbReference type="EMBL" id="CAH1520974.1"/>
    </source>
</evidence>
<dbReference type="Gene3D" id="1.10.3210.10">
    <property type="entry name" value="Hypothetical protein af1432"/>
    <property type="match status" value="1"/>
</dbReference>
<dbReference type="SMART" id="SM00471">
    <property type="entry name" value="HDc"/>
    <property type="match status" value="1"/>
</dbReference>
<dbReference type="SUPFAM" id="SSF109604">
    <property type="entry name" value="HD-domain/PDEase-like"/>
    <property type="match status" value="1"/>
</dbReference>
<organism evidence="2 3">
    <name type="scientific">Vibrio owensii</name>
    <dbReference type="NCBI Taxonomy" id="696485"/>
    <lineage>
        <taxon>Bacteria</taxon>
        <taxon>Pseudomonadati</taxon>
        <taxon>Pseudomonadota</taxon>
        <taxon>Gammaproteobacteria</taxon>
        <taxon>Vibrionales</taxon>
        <taxon>Vibrionaceae</taxon>
        <taxon>Vibrio</taxon>
    </lineage>
</organism>
<dbReference type="PROSITE" id="PS51832">
    <property type="entry name" value="HD_GYP"/>
    <property type="match status" value="1"/>
</dbReference>
<dbReference type="CDD" id="cd00077">
    <property type="entry name" value="HDc"/>
    <property type="match status" value="1"/>
</dbReference>
<sequence length="202" mass="23476">MNIVNIDHVYSIARNHSNSDKALFLLQEMAEYSRETFMHVMNVSIYAYYFGEYLGFSKQELELIFDAALVHDLGKLKTPLHVLHKPEQLLPIERQVMNEHVKESYNLTKDYPELESASMLGGLHHERWDGNGYPFRLKGDEIPYGAQVLAIVDAWDAMVSNRSYRRGMNRDHALKILLDERDSGQFNPELVDKFTAYIETTY</sequence>
<feature type="domain" description="HD-GYP" evidence="1">
    <location>
        <begin position="14"/>
        <end position="202"/>
    </location>
</feature>